<evidence type="ECO:0000313" key="1">
    <source>
        <dbReference type="EMBL" id="QGU00892.1"/>
    </source>
</evidence>
<organism evidence="1 2">
    <name type="scientific">Candidatus Syntrophocurvum alkaliphilum</name>
    <dbReference type="NCBI Taxonomy" id="2293317"/>
    <lineage>
        <taxon>Bacteria</taxon>
        <taxon>Bacillati</taxon>
        <taxon>Bacillota</taxon>
        <taxon>Clostridia</taxon>
        <taxon>Eubacteriales</taxon>
        <taxon>Syntrophomonadaceae</taxon>
        <taxon>Candidatus Syntrophocurvum</taxon>
    </lineage>
</organism>
<reference evidence="2" key="1">
    <citation type="journal article" date="2019" name="Microbiology">
        <title>Complete Genome Sequence of an Uncultured Bacterium of the Candidate Phylum Bipolaricaulota.</title>
        <authorList>
            <person name="Kadnikov V.V."/>
            <person name="Mardanov A.V."/>
            <person name="Beletsky A.V."/>
            <person name="Frank Y.A."/>
            <person name="Karnachuk O.V."/>
            <person name="Ravin N.V."/>
        </authorList>
    </citation>
    <scope>NUCLEOTIDE SEQUENCE [LARGE SCALE GENOMIC DNA]</scope>
</reference>
<dbReference type="OrthoDB" id="248333at2"/>
<proteinExistence type="predicted"/>
<keyword evidence="2" id="KW-1185">Reference proteome</keyword>
<dbReference type="KEGG" id="salq:SYNTR_2298"/>
<accession>A0A6I6DEM5</accession>
<name>A0A6I6DEM5_9FIRM</name>
<gene>
    <name evidence="1" type="ORF">SYNTR_2298</name>
</gene>
<evidence type="ECO:0000313" key="2">
    <source>
        <dbReference type="Proteomes" id="UP000426444"/>
    </source>
</evidence>
<dbReference type="AlphaFoldDB" id="A0A6I6DEM5"/>
<protein>
    <submittedName>
        <fullName evidence="1">Phage protein</fullName>
    </submittedName>
</protein>
<dbReference type="InterPro" id="IPR024524">
    <property type="entry name" value="DUF3800"/>
</dbReference>
<dbReference type="Pfam" id="PF12686">
    <property type="entry name" value="DUF3800"/>
    <property type="match status" value="1"/>
</dbReference>
<sequence length="281" mass="33884">MEYIIYCDESVKKGDYFGNFYGGALVKSIDFEKVSKSLEEKKQQLNLFSELKWTKVSHPYLDKYIDFIDLYFDYIKADKIKIRIMFTQNIHIAENLTKDQKENEFFLLYYQFIKNAFGLEYSNHNNNRVNLKLFFDKLPDTQEKNNRFKTYLLKIYYGKDIYLISENIVEVNSHKHVILQGMDIILGSIQFRLNNEHRKIPEGQKRRGKKTIAKEKLYNHIYNRIKDLYPNFKFNIGISTGIHNDYKNKWLYPYRHWLFIPSNHTIDYTKTKKNKNPIFPT</sequence>
<dbReference type="EMBL" id="CP046457">
    <property type="protein sequence ID" value="QGU00892.1"/>
    <property type="molecule type" value="Genomic_DNA"/>
</dbReference>
<dbReference type="Proteomes" id="UP000426444">
    <property type="component" value="Chromosome"/>
</dbReference>
<dbReference type="RefSeq" id="WP_156204634.1">
    <property type="nucleotide sequence ID" value="NZ_CP046457.1"/>
</dbReference>